<name>A0A7S3K1G2_9STRA</name>
<dbReference type="SMART" id="SM01051">
    <property type="entry name" value="CAMSAP_CKK"/>
    <property type="match status" value="1"/>
</dbReference>
<organism evidence="4">
    <name type="scientific">Aureoumbra lagunensis</name>
    <dbReference type="NCBI Taxonomy" id="44058"/>
    <lineage>
        <taxon>Eukaryota</taxon>
        <taxon>Sar</taxon>
        <taxon>Stramenopiles</taxon>
        <taxon>Ochrophyta</taxon>
        <taxon>Pelagophyceae</taxon>
        <taxon>Pelagomonadales</taxon>
        <taxon>Aureoumbra</taxon>
    </lineage>
</organism>
<sequence>MHTAKMVTHASGASGLESCVEFAVQYLRSDQMMQSTASMFDDSWRLEQVLQKNGSAASLEEAIRTRDLRMIGKSIEIRTEKEDFLLAELMSLVTVLRSTSGCVLIDGGESLRLCIGFEGTMDDDDSEDEELAAAVSSLLFDPTERPHCRLEGASILRFSSIRALQLHLLALTDGEGKRPNVASIALVIDSHRSDKHRIERMQHDIAKLRKQVKKQAITQQRQEIEALRDKLKADKNKRICSLAALRRRQAQEENGIKNASNYKTKESDENSAPLDEEPSVSVLSHQKTATSPMNSPEKKPLEQHHSPPIDHLDQLFPPPLTASSHVKMTLSDVRTYSEGTSRILNDNVDPSKLVECIRNASNLEKSLKTDTPIHNSDTKTILQADLHRYNAGDHYIDPTVGSLEKSEFVSPLTADHHSTGDNRSINDFRKDNPDISIADPVPATDGVEPLVYSRNLLDMNFQPNVQEARPPTVYKFDRPTTAKSIERNPSAYNVDTPFEEQDTRPLSAGSLERPGRSTERNPSAYNVDTPFEEQDTRPLSAGSLDRSVTTRSTERIPTTQKVEIPFEEQDTRPLSAASLDRPVTARSTERIPTTQKVKLPFEEQKARPPTAASLDRLMTARSTERIPSVLSHEEETAFDEYVARPPTAASLERPGISRRMEHIPIAGCLEKSPIEKYSKALEQLYPQPSNTAEFAPNAGRLEGRFTTEPSPETIIQEPIPTASYTKEGSCASDNNKVEASEQDILDRLDKQYASLKKEPVVKKEDSYVQAALAAYSTSMAIPEGEEQVDLLASIQSEDAYSFGVRLYDEIRDQTLGDVNLAASISAPPPPSRQERATTAPSKVVPPPIPITSATPTSSLLAEELWYVSSLEQPQLNEAVFKEKKKTNHNAVENDTATNTLVLASVPSLHAQRPETDTADKNLFYGEDAKSKTVNSVDDDLVLTAHREFVQSEAVADLAAVDEDEILATALAADGGFLRQKVAAVDAKAKEYSKWKADLKLPRVTPSGWAATIDVDPIKFAEHDLAKEKEGHQEEEEEVNGNDKDTVNKDGLDKMQRFQMMRAKRARAMEERRRLEKEHRAAIRAESFGGDEVPVLAVHRRGPPHRPRGAPTRKLSNKRTIHNALSQVCLAGAHCAAALDDALSALEASPADNHILLLKDDAVHVFRGLFAVHRGGTATTASAGANAAVQVEKIYGRGPSRFGEEHIQSFYKYNSASRSFQKLPAKSFTFTTDAIVLTPKASSGKGGAASFKARAIPTY</sequence>
<evidence type="ECO:0000259" key="3">
    <source>
        <dbReference type="PROSITE" id="PS51508"/>
    </source>
</evidence>
<feature type="region of interest" description="Disordered" evidence="2">
    <location>
        <begin position="821"/>
        <end position="850"/>
    </location>
</feature>
<dbReference type="GO" id="GO:0008017">
    <property type="term" value="F:microtubule binding"/>
    <property type="evidence" value="ECO:0007669"/>
    <property type="project" value="InterPro"/>
</dbReference>
<dbReference type="Pfam" id="PF08683">
    <property type="entry name" value="CAMSAP_CKK"/>
    <property type="match status" value="1"/>
</dbReference>
<feature type="region of interest" description="Disordered" evidence="2">
    <location>
        <begin position="480"/>
        <end position="556"/>
    </location>
</feature>
<evidence type="ECO:0000256" key="1">
    <source>
        <dbReference type="SAM" id="Coils"/>
    </source>
</evidence>
<feature type="region of interest" description="Disordered" evidence="2">
    <location>
        <begin position="248"/>
        <end position="307"/>
    </location>
</feature>
<dbReference type="EMBL" id="HBIJ01019421">
    <property type="protein sequence ID" value="CAE0371955.1"/>
    <property type="molecule type" value="Transcribed_RNA"/>
</dbReference>
<dbReference type="PANTHER" id="PTHR21595">
    <property type="entry name" value="PATRONIN"/>
    <property type="match status" value="1"/>
</dbReference>
<evidence type="ECO:0000256" key="2">
    <source>
        <dbReference type="SAM" id="MobiDB-lite"/>
    </source>
</evidence>
<proteinExistence type="predicted"/>
<feature type="coiled-coil region" evidence="1">
    <location>
        <begin position="198"/>
        <end position="237"/>
    </location>
</feature>
<dbReference type="InterPro" id="IPR014797">
    <property type="entry name" value="CKK_CAMSAP"/>
</dbReference>
<dbReference type="InterPro" id="IPR011033">
    <property type="entry name" value="PRC_barrel-like_sf"/>
</dbReference>
<dbReference type="GO" id="GO:0005516">
    <property type="term" value="F:calmodulin binding"/>
    <property type="evidence" value="ECO:0007669"/>
    <property type="project" value="InterPro"/>
</dbReference>
<feature type="region of interest" description="Disordered" evidence="2">
    <location>
        <begin position="1026"/>
        <end position="1048"/>
    </location>
</feature>
<reference evidence="4" key="1">
    <citation type="submission" date="2021-01" db="EMBL/GenBank/DDBJ databases">
        <authorList>
            <person name="Corre E."/>
            <person name="Pelletier E."/>
            <person name="Niang G."/>
            <person name="Scheremetjew M."/>
            <person name="Finn R."/>
            <person name="Kale V."/>
            <person name="Holt S."/>
            <person name="Cochrane G."/>
            <person name="Meng A."/>
            <person name="Brown T."/>
            <person name="Cohen L."/>
        </authorList>
    </citation>
    <scope>NUCLEOTIDE SEQUENCE</scope>
    <source>
        <strain evidence="4">CCMP1510</strain>
    </source>
</reference>
<dbReference type="AlphaFoldDB" id="A0A7S3K1G2"/>
<feature type="domain" description="CKK" evidence="3">
    <location>
        <begin position="1104"/>
        <end position="1251"/>
    </location>
</feature>
<accession>A0A7S3K1G2</accession>
<dbReference type="PROSITE" id="PS51508">
    <property type="entry name" value="CKK"/>
    <property type="match status" value="1"/>
</dbReference>
<dbReference type="PANTHER" id="PTHR21595:SF0">
    <property type="entry name" value="PATRONIN"/>
    <property type="match status" value="1"/>
</dbReference>
<protein>
    <recommendedName>
        <fullName evidence="3">CKK domain-containing protein</fullName>
    </recommendedName>
</protein>
<feature type="region of interest" description="Disordered" evidence="2">
    <location>
        <begin position="569"/>
        <end position="591"/>
    </location>
</feature>
<feature type="compositionally biased region" description="Basic and acidic residues" evidence="2">
    <location>
        <begin position="296"/>
        <end position="307"/>
    </location>
</feature>
<dbReference type="InterPro" id="IPR038209">
    <property type="entry name" value="CKK_dom_sf"/>
</dbReference>
<dbReference type="Gene3D" id="3.10.20.360">
    <property type="entry name" value="CKK domain"/>
    <property type="match status" value="1"/>
</dbReference>
<feature type="compositionally biased region" description="Polar residues" evidence="2">
    <location>
        <begin position="281"/>
        <end position="294"/>
    </location>
</feature>
<gene>
    <name evidence="4" type="ORF">ALAG00032_LOCUS12737</name>
</gene>
<dbReference type="SUPFAM" id="SSF50346">
    <property type="entry name" value="PRC-barrel domain"/>
    <property type="match status" value="1"/>
</dbReference>
<feature type="compositionally biased region" description="Polar residues" evidence="2">
    <location>
        <begin position="546"/>
        <end position="556"/>
    </location>
</feature>
<dbReference type="InterPro" id="IPR032940">
    <property type="entry name" value="CAMSAP"/>
</dbReference>
<evidence type="ECO:0000313" key="4">
    <source>
        <dbReference type="EMBL" id="CAE0371955.1"/>
    </source>
</evidence>
<keyword evidence="1" id="KW-0175">Coiled coil</keyword>